<keyword evidence="4 12" id="KW-0963">Cytoplasm</keyword>
<dbReference type="InterPro" id="IPR032678">
    <property type="entry name" value="tRNA-synt_1_cat_dom"/>
</dbReference>
<dbReference type="PANTHER" id="PTHR10890:SF3">
    <property type="entry name" value="CYSTEINE--TRNA LIGASE, CYTOPLASMIC"/>
    <property type="match status" value="1"/>
</dbReference>
<comment type="subcellular location">
    <subcellularLocation>
        <location evidence="1 12">Cytoplasm</location>
    </subcellularLocation>
</comment>
<dbReference type="PANTHER" id="PTHR10890">
    <property type="entry name" value="CYSTEINYL-TRNA SYNTHETASE"/>
    <property type="match status" value="1"/>
</dbReference>
<dbReference type="InterPro" id="IPR009080">
    <property type="entry name" value="tRNAsynth_Ia_anticodon-bd"/>
</dbReference>
<evidence type="ECO:0000256" key="7">
    <source>
        <dbReference type="ARBA" id="ARBA00022741"/>
    </source>
</evidence>
<comment type="cofactor">
    <cofactor evidence="12">
        <name>Zn(2+)</name>
        <dbReference type="ChEBI" id="CHEBI:29105"/>
    </cofactor>
    <text evidence="12">Binds 1 zinc ion per subunit.</text>
</comment>
<dbReference type="GO" id="GO:0005524">
    <property type="term" value="F:ATP binding"/>
    <property type="evidence" value="ECO:0007669"/>
    <property type="project" value="UniProtKB-UniRule"/>
</dbReference>
<feature type="binding site" evidence="12">
    <location>
        <position position="255"/>
    </location>
    <ligand>
        <name>Zn(2+)</name>
        <dbReference type="ChEBI" id="CHEBI:29105"/>
    </ligand>
</feature>
<evidence type="ECO:0000256" key="8">
    <source>
        <dbReference type="ARBA" id="ARBA00022833"/>
    </source>
</evidence>
<protein>
    <recommendedName>
        <fullName evidence="12">Cysteine--tRNA ligase</fullName>
        <ecNumber evidence="12">6.1.1.16</ecNumber>
    </recommendedName>
    <alternativeName>
        <fullName evidence="12">Cysteinyl-tRNA synthetase</fullName>
        <shortName evidence="12">CysRS</shortName>
    </alternativeName>
</protein>
<dbReference type="CDD" id="cd00672">
    <property type="entry name" value="CysRS_core"/>
    <property type="match status" value="1"/>
</dbReference>
<gene>
    <name evidence="12" type="primary">cysS</name>
    <name evidence="14" type="ORF">C7447_10936</name>
</gene>
<evidence type="ECO:0000256" key="11">
    <source>
        <dbReference type="ARBA" id="ARBA00023146"/>
    </source>
</evidence>
<feature type="binding site" evidence="12">
    <location>
        <position position="230"/>
    </location>
    <ligand>
        <name>Zn(2+)</name>
        <dbReference type="ChEBI" id="CHEBI:29105"/>
    </ligand>
</feature>
<dbReference type="InterPro" id="IPR015273">
    <property type="entry name" value="Cys-tRNA-synt_Ia_DALR"/>
</dbReference>
<keyword evidence="15" id="KW-1185">Reference proteome</keyword>
<feature type="short sequence motif" description="'KMSKS' region" evidence="12">
    <location>
        <begin position="287"/>
        <end position="291"/>
    </location>
</feature>
<dbReference type="OrthoDB" id="9815130at2"/>
<organism evidence="14 15">
    <name type="scientific">Tenacibaculum adriaticum</name>
    <dbReference type="NCBI Taxonomy" id="413713"/>
    <lineage>
        <taxon>Bacteria</taxon>
        <taxon>Pseudomonadati</taxon>
        <taxon>Bacteroidota</taxon>
        <taxon>Flavobacteriia</taxon>
        <taxon>Flavobacteriales</taxon>
        <taxon>Flavobacteriaceae</taxon>
        <taxon>Tenacibaculum</taxon>
    </lineage>
</organism>
<dbReference type="GO" id="GO:0005829">
    <property type="term" value="C:cytosol"/>
    <property type="evidence" value="ECO:0007669"/>
    <property type="project" value="TreeGrafter"/>
</dbReference>
<feature type="binding site" evidence="12">
    <location>
        <position position="290"/>
    </location>
    <ligand>
        <name>ATP</name>
        <dbReference type="ChEBI" id="CHEBI:30616"/>
    </ligand>
</feature>
<feature type="binding site" evidence="12">
    <location>
        <position position="259"/>
    </location>
    <ligand>
        <name>Zn(2+)</name>
        <dbReference type="ChEBI" id="CHEBI:29105"/>
    </ligand>
</feature>
<dbReference type="RefSeq" id="WP_148871236.1">
    <property type="nucleotide sequence ID" value="NZ_VNIA01000009.1"/>
</dbReference>
<keyword evidence="11 12" id="KW-0030">Aminoacyl-tRNA synthetase</keyword>
<keyword evidence="9 12" id="KW-0067">ATP-binding</keyword>
<dbReference type="NCBIfam" id="TIGR00435">
    <property type="entry name" value="cysS"/>
    <property type="match status" value="1"/>
</dbReference>
<evidence type="ECO:0000256" key="9">
    <source>
        <dbReference type="ARBA" id="ARBA00022840"/>
    </source>
</evidence>
<dbReference type="GO" id="GO:0008270">
    <property type="term" value="F:zinc ion binding"/>
    <property type="evidence" value="ECO:0007669"/>
    <property type="project" value="UniProtKB-UniRule"/>
</dbReference>
<proteinExistence type="inferred from homology"/>
<evidence type="ECO:0000256" key="10">
    <source>
        <dbReference type="ARBA" id="ARBA00022917"/>
    </source>
</evidence>
<dbReference type="GO" id="GO:0006423">
    <property type="term" value="P:cysteinyl-tRNA aminoacylation"/>
    <property type="evidence" value="ECO:0007669"/>
    <property type="project" value="UniProtKB-UniRule"/>
</dbReference>
<dbReference type="Pfam" id="PF09190">
    <property type="entry name" value="DALR_2"/>
    <property type="match status" value="1"/>
</dbReference>
<feature type="domain" description="Cysteinyl-tRNA synthetase class Ia DALR" evidence="13">
    <location>
        <begin position="374"/>
        <end position="440"/>
    </location>
</feature>
<evidence type="ECO:0000256" key="5">
    <source>
        <dbReference type="ARBA" id="ARBA00022598"/>
    </source>
</evidence>
<dbReference type="InterPro" id="IPR015803">
    <property type="entry name" value="Cys-tRNA-ligase"/>
</dbReference>
<dbReference type="PRINTS" id="PR00983">
    <property type="entry name" value="TRNASYNTHCYS"/>
</dbReference>
<evidence type="ECO:0000256" key="12">
    <source>
        <dbReference type="HAMAP-Rule" id="MF_00041"/>
    </source>
</evidence>
<evidence type="ECO:0000256" key="1">
    <source>
        <dbReference type="ARBA" id="ARBA00004496"/>
    </source>
</evidence>
<feature type="short sequence motif" description="'HIGH' region" evidence="12">
    <location>
        <begin position="37"/>
        <end position="47"/>
    </location>
</feature>
<evidence type="ECO:0000256" key="3">
    <source>
        <dbReference type="ARBA" id="ARBA00011245"/>
    </source>
</evidence>
<name>A0A5S5DN37_9FLAO</name>
<dbReference type="Gene3D" id="1.20.120.1910">
    <property type="entry name" value="Cysteine-tRNA ligase, C-terminal anti-codon recognition domain"/>
    <property type="match status" value="1"/>
</dbReference>
<evidence type="ECO:0000256" key="6">
    <source>
        <dbReference type="ARBA" id="ARBA00022723"/>
    </source>
</evidence>
<dbReference type="EMBL" id="VNIA01000009">
    <property type="protein sequence ID" value="TYP96099.1"/>
    <property type="molecule type" value="Genomic_DNA"/>
</dbReference>
<evidence type="ECO:0000256" key="2">
    <source>
        <dbReference type="ARBA" id="ARBA00005594"/>
    </source>
</evidence>
<dbReference type="SUPFAM" id="SSF52374">
    <property type="entry name" value="Nucleotidylyl transferase"/>
    <property type="match status" value="1"/>
</dbReference>
<dbReference type="HAMAP" id="MF_00041">
    <property type="entry name" value="Cys_tRNA_synth"/>
    <property type="match status" value="1"/>
</dbReference>
<evidence type="ECO:0000259" key="13">
    <source>
        <dbReference type="SMART" id="SM00840"/>
    </source>
</evidence>
<feature type="binding site" evidence="12">
    <location>
        <position position="35"/>
    </location>
    <ligand>
        <name>Zn(2+)</name>
        <dbReference type="ChEBI" id="CHEBI:29105"/>
    </ligand>
</feature>
<comment type="caution">
    <text evidence="14">The sequence shown here is derived from an EMBL/GenBank/DDBJ whole genome shotgun (WGS) entry which is preliminary data.</text>
</comment>
<dbReference type="Gene3D" id="3.40.50.620">
    <property type="entry name" value="HUPs"/>
    <property type="match status" value="1"/>
</dbReference>
<accession>A0A5S5DN37</accession>
<sequence length="492" mass="56219">MELYKENQLKIYNSLSKSKEVFQPVSEGRVGMYVCGPTVYSNVHLGNVRTFMSFDMVFRYLLHLGYKVRYVRNITDAGHLENDADEGEDRIAKKARLEQIEPMEVVQRYTVDFHNVTKKYNFLPPSIEPTATGHIVEQIEMIKEIMEKGLAYEVNGSVYFDVIEYNKNNHYGILSGRNIEDAIHNTRVLDGQSEKKNPQDFALWKKADERHIMRWPSPWSDGFPGWHLECSVMSSKYLGEQFDIHGGGMDLKFPHHECEIAQSHTCSGVQPVNYWMHANMLLLNGQKMAKSTGNYVLPDEILTGNNKVLPKAFSAGVVRFFNMQAHYRSILDFSGEALLASEKGYHRLMEAIDYLEDIIPNKESTFDVADWKQKCYDAMNDDFNTPILIAHLFEAVKFINLIKDDKATVSSGDLELLNSTINAFVFDVLGLTNDAKEQNSDKLDGVVELLIKLRKEARNNKDWALSDQIRDELLAQGIQLKDGREGTTYSVN</sequence>
<dbReference type="SMART" id="SM00840">
    <property type="entry name" value="DALR_2"/>
    <property type="match status" value="1"/>
</dbReference>
<comment type="catalytic activity">
    <reaction evidence="12">
        <text>tRNA(Cys) + L-cysteine + ATP = L-cysteinyl-tRNA(Cys) + AMP + diphosphate</text>
        <dbReference type="Rhea" id="RHEA:17773"/>
        <dbReference type="Rhea" id="RHEA-COMP:9661"/>
        <dbReference type="Rhea" id="RHEA-COMP:9679"/>
        <dbReference type="ChEBI" id="CHEBI:30616"/>
        <dbReference type="ChEBI" id="CHEBI:33019"/>
        <dbReference type="ChEBI" id="CHEBI:35235"/>
        <dbReference type="ChEBI" id="CHEBI:78442"/>
        <dbReference type="ChEBI" id="CHEBI:78517"/>
        <dbReference type="ChEBI" id="CHEBI:456215"/>
        <dbReference type="EC" id="6.1.1.16"/>
    </reaction>
</comment>
<dbReference type="GO" id="GO:0004817">
    <property type="term" value="F:cysteine-tRNA ligase activity"/>
    <property type="evidence" value="ECO:0007669"/>
    <property type="project" value="UniProtKB-UniRule"/>
</dbReference>
<evidence type="ECO:0000256" key="4">
    <source>
        <dbReference type="ARBA" id="ARBA00022490"/>
    </source>
</evidence>
<keyword evidence="8 12" id="KW-0862">Zinc</keyword>
<evidence type="ECO:0000313" key="14">
    <source>
        <dbReference type="EMBL" id="TYP96099.1"/>
    </source>
</evidence>
<keyword evidence="5 12" id="KW-0436">Ligase</keyword>
<keyword evidence="7 12" id="KW-0547">Nucleotide-binding</keyword>
<dbReference type="InterPro" id="IPR024909">
    <property type="entry name" value="Cys-tRNA/MSH_ligase"/>
</dbReference>
<dbReference type="Proteomes" id="UP000323136">
    <property type="component" value="Unassembled WGS sequence"/>
</dbReference>
<evidence type="ECO:0000313" key="15">
    <source>
        <dbReference type="Proteomes" id="UP000323136"/>
    </source>
</evidence>
<dbReference type="EC" id="6.1.1.16" evidence="12"/>
<dbReference type="InterPro" id="IPR014729">
    <property type="entry name" value="Rossmann-like_a/b/a_fold"/>
</dbReference>
<keyword evidence="6 12" id="KW-0479">Metal-binding</keyword>
<dbReference type="AlphaFoldDB" id="A0A5S5DN37"/>
<keyword evidence="10 12" id="KW-0648">Protein biosynthesis</keyword>
<dbReference type="Pfam" id="PF01406">
    <property type="entry name" value="tRNA-synt_1e"/>
    <property type="match status" value="1"/>
</dbReference>
<dbReference type="SUPFAM" id="SSF47323">
    <property type="entry name" value="Anticodon-binding domain of a subclass of class I aminoacyl-tRNA synthetases"/>
    <property type="match status" value="1"/>
</dbReference>
<comment type="subunit">
    <text evidence="3 12">Monomer.</text>
</comment>
<comment type="similarity">
    <text evidence="2 12">Belongs to the class-I aminoacyl-tRNA synthetase family.</text>
</comment>
<reference evidence="14 15" key="1">
    <citation type="submission" date="2019-07" db="EMBL/GenBank/DDBJ databases">
        <title>Genomic Encyclopedia of Type Strains, Phase IV (KMG-IV): sequencing the most valuable type-strain genomes for metagenomic binning, comparative biology and taxonomic classification.</title>
        <authorList>
            <person name="Goeker M."/>
        </authorList>
    </citation>
    <scope>NUCLEOTIDE SEQUENCE [LARGE SCALE GENOMIC DNA]</scope>
    <source>
        <strain evidence="14 15">DSM 18961</strain>
    </source>
</reference>